<feature type="domain" description="Reverse transcriptase" evidence="2">
    <location>
        <begin position="703"/>
        <end position="848"/>
    </location>
</feature>
<organism evidence="4">
    <name type="scientific">Fagus sylvatica</name>
    <name type="common">Beechnut</name>
    <dbReference type="NCBI Taxonomy" id="28930"/>
    <lineage>
        <taxon>Eukaryota</taxon>
        <taxon>Viridiplantae</taxon>
        <taxon>Streptophyta</taxon>
        <taxon>Embryophyta</taxon>
        <taxon>Tracheophyta</taxon>
        <taxon>Spermatophyta</taxon>
        <taxon>Magnoliopsida</taxon>
        <taxon>eudicotyledons</taxon>
        <taxon>Gunneridae</taxon>
        <taxon>Pentapetalae</taxon>
        <taxon>rosids</taxon>
        <taxon>fabids</taxon>
        <taxon>Fagales</taxon>
        <taxon>Fagaceae</taxon>
        <taxon>Fagus</taxon>
    </lineage>
</organism>
<dbReference type="PANTHER" id="PTHR33116">
    <property type="entry name" value="REVERSE TRANSCRIPTASE ZINC-BINDING DOMAIN-CONTAINING PROTEIN-RELATED-RELATED"/>
    <property type="match status" value="1"/>
</dbReference>
<dbReference type="AlphaFoldDB" id="A0A2N9GZT7"/>
<evidence type="ECO:0000259" key="2">
    <source>
        <dbReference type="Pfam" id="PF00078"/>
    </source>
</evidence>
<feature type="region of interest" description="Disordered" evidence="1">
    <location>
        <begin position="130"/>
        <end position="155"/>
    </location>
</feature>
<evidence type="ECO:0000256" key="1">
    <source>
        <dbReference type="SAM" id="MobiDB-lite"/>
    </source>
</evidence>
<dbReference type="Pfam" id="PF00078">
    <property type="entry name" value="RVT_1"/>
    <property type="match status" value="1"/>
</dbReference>
<dbReference type="SUPFAM" id="SSF56219">
    <property type="entry name" value="DNase I-like"/>
    <property type="match status" value="1"/>
</dbReference>
<name>A0A2N9GZT7_FAGSY</name>
<dbReference type="PANTHER" id="PTHR33116:SF78">
    <property type="entry name" value="OS12G0587133 PROTEIN"/>
    <property type="match status" value="1"/>
</dbReference>
<proteinExistence type="predicted"/>
<dbReference type="EMBL" id="OIVN01002613">
    <property type="protein sequence ID" value="SPD05063.1"/>
    <property type="molecule type" value="Genomic_DNA"/>
</dbReference>
<protein>
    <recommendedName>
        <fullName evidence="5">Reverse transcriptase domain-containing protein</fullName>
    </recommendedName>
</protein>
<evidence type="ECO:0008006" key="5">
    <source>
        <dbReference type="Google" id="ProtNLM"/>
    </source>
</evidence>
<evidence type="ECO:0000313" key="4">
    <source>
        <dbReference type="EMBL" id="SPD05063.1"/>
    </source>
</evidence>
<gene>
    <name evidence="4" type="ORF">FSB_LOCUS32945</name>
</gene>
<dbReference type="InterPro" id="IPR000477">
    <property type="entry name" value="RT_dom"/>
</dbReference>
<dbReference type="Gene3D" id="3.60.10.10">
    <property type="entry name" value="Endonuclease/exonuclease/phosphatase"/>
    <property type="match status" value="1"/>
</dbReference>
<dbReference type="Pfam" id="PF13966">
    <property type="entry name" value="zf-RVT"/>
    <property type="match status" value="1"/>
</dbReference>
<accession>A0A2N9GZT7</accession>
<dbReference type="InterPro" id="IPR036691">
    <property type="entry name" value="Endo/exonu/phosph_ase_sf"/>
</dbReference>
<evidence type="ECO:0000259" key="3">
    <source>
        <dbReference type="Pfam" id="PF13966"/>
    </source>
</evidence>
<sequence length="1144" mass="129637">MSYDKYPKQNPLPPRKVLVGARGKHLDRIGKGSKNAFFRVGVKRFTLAFDGCRSAPYHITERRGKFGGSLWLGFEGLYWLLAEWASLRTCHDLKGFFRFYRFGYSILEFSCLQNQHGRFVELAEYHGGAQRGDPSSSSSSFDDEKSAPPASLRGGDLASWEAESAITSVWVDLALTVPVSRDMVLVGHPSFSDSHFEMGGPSTWEVEPMEANGCDSSPIVLVNESDGDFTSPLQCVPLATMGPLGVLEGVEEPVLEPSQWVKWRHPGFCKLTSTSVPRRNKASGPKGKRELRGLISSVNYEGRQHFEAYRETLLLIGRCFQHQGVFDGFKWVGTGLYGPTNDGIRKDLRTELSSVRLKWDLPWCIFSDFNVVRFPSERLGCTRLSSHMMDFSDFIEESNLVDLPLGEGPYTWSSGSDHPSMSRLNRFLVSSDWEDFYSDVCQKLMPKPLLDHYPILLEVGSMLRGKIPFRFENMWLKTEGFVNKVQSWWSFYSFSGSPSFVLACKLKALKEDLKKWNHLEFGNVGFKQAQLLGKLEVLNSKECSGGLSSSENDLRGIHLLDLENLAHLKETSWQQKSRVLRLKEGDSNTKFFHKIANSNRRRNFMENIEVEGTTYHTDSDIREKIVQFYESLYTEKEGWQPFVDDLPFSMIDDSDRTLLDSHFERDEIIQVVRDLQGDKSPGPDGFNMAFFQKCWRNASNIRDFQPISLVGSVYKILAKVLANWLKQVLAGLVSKSQNALVGGRQTPDSVLIANKCLDSCLRSLIPGVVCKLDIEKAYDHVNWDCLLYLLDRMGFSFRWRTWIRTCISTVCFSIMVNGSPSPFFGSFRGLRKGDPLSPLLFLLVMEILHLRLVLGCFEAVTKLGVNMGKSELVPIGEINNVSLLADILCCKVGALPMTYLGHLSLLKNTLASLPTYFLSLFTIPKHVAERIEKLQRNFLWEGLGDGFKHHLVGWNTVCRPLAHGGLGVRKVAVINKALLGKWMWWFGIEETHLWRRVIAEKYGLEGGASIKSLLSRPSVGEVRIWNLAFIRDFNDWELDELLNFFNLIHSKIQREERPNAMSWTLQQHGRFDAKSFYHALSAAWGKILTCDNLIRRGYTMAGWCCMCRSGWETGEHLLIHCALASELCLELGAVMPNVDGLART</sequence>
<reference evidence="4" key="1">
    <citation type="submission" date="2018-02" db="EMBL/GenBank/DDBJ databases">
        <authorList>
            <person name="Cohen D.B."/>
            <person name="Kent A.D."/>
        </authorList>
    </citation>
    <scope>NUCLEOTIDE SEQUENCE</scope>
</reference>
<feature type="domain" description="Reverse transcriptase zinc-binding" evidence="3">
    <location>
        <begin position="1057"/>
        <end position="1126"/>
    </location>
</feature>
<dbReference type="InterPro" id="IPR026960">
    <property type="entry name" value="RVT-Znf"/>
</dbReference>